<dbReference type="Proteomes" id="UP001153328">
    <property type="component" value="Unassembled WGS sequence"/>
</dbReference>
<feature type="chain" id="PRO_5040857603" description="Secreted protein" evidence="1">
    <location>
        <begin position="23"/>
        <end position="137"/>
    </location>
</feature>
<gene>
    <name evidence="2" type="ORF">SBRY_40793</name>
</gene>
<comment type="caution">
    <text evidence="2">The sequence shown here is derived from an EMBL/GenBank/DDBJ whole genome shotgun (WGS) entry which is preliminary data.</text>
</comment>
<dbReference type="AlphaFoldDB" id="A0A9W4H3L8"/>
<evidence type="ECO:0000313" key="2">
    <source>
        <dbReference type="EMBL" id="CAG7647922.1"/>
    </source>
</evidence>
<dbReference type="RefSeq" id="WP_205046149.1">
    <property type="nucleotide sequence ID" value="NZ_CAJVAX010000018.1"/>
</dbReference>
<protein>
    <recommendedName>
        <fullName evidence="4">Secreted protein</fullName>
    </recommendedName>
</protein>
<keyword evidence="3" id="KW-1185">Reference proteome</keyword>
<organism evidence="2 3">
    <name type="scientific">Actinacidiphila bryophytorum</name>
    <dbReference type="NCBI Taxonomy" id="1436133"/>
    <lineage>
        <taxon>Bacteria</taxon>
        <taxon>Bacillati</taxon>
        <taxon>Actinomycetota</taxon>
        <taxon>Actinomycetes</taxon>
        <taxon>Kitasatosporales</taxon>
        <taxon>Streptomycetaceae</taxon>
        <taxon>Actinacidiphila</taxon>
    </lineage>
</organism>
<reference evidence="2" key="1">
    <citation type="submission" date="2021-06" db="EMBL/GenBank/DDBJ databases">
        <authorList>
            <person name="Arsene-Ploetze F."/>
        </authorList>
    </citation>
    <scope>NUCLEOTIDE SEQUENCE</scope>
    <source>
        <strain evidence="2">SBRY1</strain>
    </source>
</reference>
<accession>A0A9W4H3L8</accession>
<evidence type="ECO:0000256" key="1">
    <source>
        <dbReference type="SAM" id="SignalP"/>
    </source>
</evidence>
<evidence type="ECO:0000313" key="3">
    <source>
        <dbReference type="Proteomes" id="UP001153328"/>
    </source>
</evidence>
<evidence type="ECO:0008006" key="4">
    <source>
        <dbReference type="Google" id="ProtNLM"/>
    </source>
</evidence>
<feature type="signal peptide" evidence="1">
    <location>
        <begin position="1"/>
        <end position="22"/>
    </location>
</feature>
<sequence length="137" mass="13943">MISTTLKRAAATAGISMLAVTAGGGATAVAQTTVQPQAVQGGVIKGGADGTPRTLMCPPEENVLSGGFTLSAPDGRLLGHVPADLVESRPTEDATGWVITVRKNLTPEGRGRHKGRTDPADLTLWVVCTQGENTPGG</sequence>
<dbReference type="EMBL" id="CAJVAX010000018">
    <property type="protein sequence ID" value="CAG7647922.1"/>
    <property type="molecule type" value="Genomic_DNA"/>
</dbReference>
<name>A0A9W4H3L8_9ACTN</name>
<proteinExistence type="predicted"/>
<keyword evidence="1" id="KW-0732">Signal</keyword>